<proteinExistence type="predicted"/>
<dbReference type="AlphaFoldDB" id="A0A1R3RLN4"/>
<dbReference type="VEuPathDB" id="FungiDB:ASPCADRAFT_207856"/>
<sequence>MGRSFQSGLHNLKHAKSTRRPILNMAFSAAAISLRGHNWLVMSAAWVGWKGGEVCVDALGRP</sequence>
<dbReference type="Proteomes" id="UP000188318">
    <property type="component" value="Unassembled WGS sequence"/>
</dbReference>
<gene>
    <name evidence="1" type="ORF">ASPCADRAFT_207856</name>
</gene>
<accession>A0A1R3RLN4</accession>
<dbReference type="EMBL" id="KV907500">
    <property type="protein sequence ID" value="OOF95385.1"/>
    <property type="molecule type" value="Genomic_DNA"/>
</dbReference>
<name>A0A1R3RLN4_ASPC5</name>
<organism evidence="1 2">
    <name type="scientific">Aspergillus carbonarius (strain ITEM 5010)</name>
    <dbReference type="NCBI Taxonomy" id="602072"/>
    <lineage>
        <taxon>Eukaryota</taxon>
        <taxon>Fungi</taxon>
        <taxon>Dikarya</taxon>
        <taxon>Ascomycota</taxon>
        <taxon>Pezizomycotina</taxon>
        <taxon>Eurotiomycetes</taxon>
        <taxon>Eurotiomycetidae</taxon>
        <taxon>Eurotiales</taxon>
        <taxon>Aspergillaceae</taxon>
        <taxon>Aspergillus</taxon>
        <taxon>Aspergillus subgen. Circumdati</taxon>
    </lineage>
</organism>
<evidence type="ECO:0000313" key="1">
    <source>
        <dbReference type="EMBL" id="OOF95385.1"/>
    </source>
</evidence>
<reference evidence="2" key="1">
    <citation type="journal article" date="2017" name="Genome Biol.">
        <title>Comparative genomics reveals high biological diversity and specific adaptations in the industrially and medically important fungal genus Aspergillus.</title>
        <authorList>
            <person name="de Vries R.P."/>
            <person name="Riley R."/>
            <person name="Wiebenga A."/>
            <person name="Aguilar-Osorio G."/>
            <person name="Amillis S."/>
            <person name="Uchima C.A."/>
            <person name="Anderluh G."/>
            <person name="Asadollahi M."/>
            <person name="Askin M."/>
            <person name="Barry K."/>
            <person name="Battaglia E."/>
            <person name="Bayram O."/>
            <person name="Benocci T."/>
            <person name="Braus-Stromeyer S.A."/>
            <person name="Caldana C."/>
            <person name="Canovas D."/>
            <person name="Cerqueira G.C."/>
            <person name="Chen F."/>
            <person name="Chen W."/>
            <person name="Choi C."/>
            <person name="Clum A."/>
            <person name="Dos Santos R.A."/>
            <person name="Damasio A.R."/>
            <person name="Diallinas G."/>
            <person name="Emri T."/>
            <person name="Fekete E."/>
            <person name="Flipphi M."/>
            <person name="Freyberg S."/>
            <person name="Gallo A."/>
            <person name="Gournas C."/>
            <person name="Habgood R."/>
            <person name="Hainaut M."/>
            <person name="Harispe M.L."/>
            <person name="Henrissat B."/>
            <person name="Hilden K.S."/>
            <person name="Hope R."/>
            <person name="Hossain A."/>
            <person name="Karabika E."/>
            <person name="Karaffa L."/>
            <person name="Karanyi Z."/>
            <person name="Krasevec N."/>
            <person name="Kuo A."/>
            <person name="Kusch H."/>
            <person name="LaButti K."/>
            <person name="Lagendijk E.L."/>
            <person name="Lapidus A."/>
            <person name="Levasseur A."/>
            <person name="Lindquist E."/>
            <person name="Lipzen A."/>
            <person name="Logrieco A.F."/>
            <person name="MacCabe A."/>
            <person name="Maekelae M.R."/>
            <person name="Malavazi I."/>
            <person name="Melin P."/>
            <person name="Meyer V."/>
            <person name="Mielnichuk N."/>
            <person name="Miskei M."/>
            <person name="Molnar A.P."/>
            <person name="Mule G."/>
            <person name="Ngan C.Y."/>
            <person name="Orejas M."/>
            <person name="Orosz E."/>
            <person name="Ouedraogo J.P."/>
            <person name="Overkamp K.M."/>
            <person name="Park H.-S."/>
            <person name="Perrone G."/>
            <person name="Piumi F."/>
            <person name="Punt P.J."/>
            <person name="Ram A.F."/>
            <person name="Ramon A."/>
            <person name="Rauscher S."/>
            <person name="Record E."/>
            <person name="Riano-Pachon D.M."/>
            <person name="Robert V."/>
            <person name="Roehrig J."/>
            <person name="Ruller R."/>
            <person name="Salamov A."/>
            <person name="Salih N.S."/>
            <person name="Samson R.A."/>
            <person name="Sandor E."/>
            <person name="Sanguinetti M."/>
            <person name="Schuetze T."/>
            <person name="Sepcic K."/>
            <person name="Shelest E."/>
            <person name="Sherlock G."/>
            <person name="Sophianopoulou V."/>
            <person name="Squina F.M."/>
            <person name="Sun H."/>
            <person name="Susca A."/>
            <person name="Todd R.B."/>
            <person name="Tsang A."/>
            <person name="Unkles S.E."/>
            <person name="van de Wiele N."/>
            <person name="van Rossen-Uffink D."/>
            <person name="Oliveira J.V."/>
            <person name="Vesth T.C."/>
            <person name="Visser J."/>
            <person name="Yu J.-H."/>
            <person name="Zhou M."/>
            <person name="Andersen M.R."/>
            <person name="Archer D.B."/>
            <person name="Baker S.E."/>
            <person name="Benoit I."/>
            <person name="Brakhage A.A."/>
            <person name="Braus G.H."/>
            <person name="Fischer R."/>
            <person name="Frisvad J.C."/>
            <person name="Goldman G.H."/>
            <person name="Houbraken J."/>
            <person name="Oakley B."/>
            <person name="Pocsi I."/>
            <person name="Scazzocchio C."/>
            <person name="Seiboth B."/>
            <person name="vanKuyk P.A."/>
            <person name="Wortman J."/>
            <person name="Dyer P.S."/>
            <person name="Grigoriev I.V."/>
        </authorList>
    </citation>
    <scope>NUCLEOTIDE SEQUENCE [LARGE SCALE GENOMIC DNA]</scope>
    <source>
        <strain evidence="2">ITEM 5010</strain>
    </source>
</reference>
<protein>
    <submittedName>
        <fullName evidence="1">Uncharacterized protein</fullName>
    </submittedName>
</protein>
<evidence type="ECO:0000313" key="2">
    <source>
        <dbReference type="Proteomes" id="UP000188318"/>
    </source>
</evidence>
<keyword evidence="2" id="KW-1185">Reference proteome</keyword>